<comment type="caution">
    <text evidence="1">The sequence shown here is derived from an EMBL/GenBank/DDBJ whole genome shotgun (WGS) entry which is preliminary data.</text>
</comment>
<gene>
    <name evidence="1" type="ORF">ILEXP_LOCUS37409</name>
</gene>
<accession>A0ABC8TF58</accession>
<evidence type="ECO:0000313" key="2">
    <source>
        <dbReference type="Proteomes" id="UP001642360"/>
    </source>
</evidence>
<protein>
    <submittedName>
        <fullName evidence="1">Uncharacterized protein</fullName>
    </submittedName>
</protein>
<proteinExistence type="predicted"/>
<dbReference type="EMBL" id="CAUOFW020005002">
    <property type="protein sequence ID" value="CAK9168079.1"/>
    <property type="molecule type" value="Genomic_DNA"/>
</dbReference>
<sequence length="83" mass="9542">MVEKLMEDIQGIKCIHHIQQLFFGADFDAMVGDNFENQLDQKPYKKDVDLFCLLPMSCIIDSLILTDKAAKYLWDLKSVADES</sequence>
<name>A0ABC8TF58_9AQUA</name>
<dbReference type="Proteomes" id="UP001642360">
    <property type="component" value="Unassembled WGS sequence"/>
</dbReference>
<dbReference type="AlphaFoldDB" id="A0ABC8TF58"/>
<reference evidence="1 2" key="1">
    <citation type="submission" date="2024-02" db="EMBL/GenBank/DDBJ databases">
        <authorList>
            <person name="Vignale AGUSTIN F."/>
            <person name="Sosa J E."/>
            <person name="Modenutti C."/>
        </authorList>
    </citation>
    <scope>NUCLEOTIDE SEQUENCE [LARGE SCALE GENOMIC DNA]</scope>
</reference>
<keyword evidence="2" id="KW-1185">Reference proteome</keyword>
<evidence type="ECO:0000313" key="1">
    <source>
        <dbReference type="EMBL" id="CAK9168079.1"/>
    </source>
</evidence>
<organism evidence="1 2">
    <name type="scientific">Ilex paraguariensis</name>
    <name type="common">yerba mate</name>
    <dbReference type="NCBI Taxonomy" id="185542"/>
    <lineage>
        <taxon>Eukaryota</taxon>
        <taxon>Viridiplantae</taxon>
        <taxon>Streptophyta</taxon>
        <taxon>Embryophyta</taxon>
        <taxon>Tracheophyta</taxon>
        <taxon>Spermatophyta</taxon>
        <taxon>Magnoliopsida</taxon>
        <taxon>eudicotyledons</taxon>
        <taxon>Gunneridae</taxon>
        <taxon>Pentapetalae</taxon>
        <taxon>asterids</taxon>
        <taxon>campanulids</taxon>
        <taxon>Aquifoliales</taxon>
        <taxon>Aquifoliaceae</taxon>
        <taxon>Ilex</taxon>
    </lineage>
</organism>